<dbReference type="RefSeq" id="WP_076600903.1">
    <property type="nucleotide sequence ID" value="NZ_FTMD01000002.1"/>
</dbReference>
<dbReference type="GO" id="GO:0016020">
    <property type="term" value="C:membrane"/>
    <property type="evidence" value="ECO:0007669"/>
    <property type="project" value="UniProtKB-SubCell"/>
</dbReference>
<dbReference type="Pfam" id="PF04193">
    <property type="entry name" value="PQ-loop"/>
    <property type="match status" value="1"/>
</dbReference>
<dbReference type="Gene3D" id="1.20.1280.290">
    <property type="match status" value="1"/>
</dbReference>
<feature type="transmembrane region" description="Helical" evidence="5">
    <location>
        <begin position="62"/>
        <end position="83"/>
    </location>
</feature>
<accession>A0A1N6QAK2</accession>
<comment type="subcellular location">
    <subcellularLocation>
        <location evidence="1">Membrane</location>
        <topology evidence="1">Multi-pass membrane protein</topology>
    </subcellularLocation>
</comment>
<gene>
    <name evidence="6" type="ORF">SAMN05421829_102413</name>
</gene>
<dbReference type="InterPro" id="IPR047662">
    <property type="entry name" value="SemiSWEET"/>
</dbReference>
<dbReference type="OrthoDB" id="122062at2"/>
<dbReference type="Proteomes" id="UP000186819">
    <property type="component" value="Unassembled WGS sequence"/>
</dbReference>
<evidence type="ECO:0000256" key="4">
    <source>
        <dbReference type="ARBA" id="ARBA00023136"/>
    </source>
</evidence>
<keyword evidence="4 5" id="KW-0472">Membrane</keyword>
<feature type="transmembrane region" description="Helical" evidence="5">
    <location>
        <begin position="34"/>
        <end position="56"/>
    </location>
</feature>
<evidence type="ECO:0000256" key="3">
    <source>
        <dbReference type="ARBA" id="ARBA00022989"/>
    </source>
</evidence>
<keyword evidence="2 5" id="KW-0812">Transmembrane</keyword>
<dbReference type="EMBL" id="FTMD01000002">
    <property type="protein sequence ID" value="SIQ13446.1"/>
    <property type="molecule type" value="Genomic_DNA"/>
</dbReference>
<name>A0A1N6QAK2_9RHOO</name>
<evidence type="ECO:0000313" key="6">
    <source>
        <dbReference type="EMBL" id="SIQ13446.1"/>
    </source>
</evidence>
<evidence type="ECO:0000256" key="5">
    <source>
        <dbReference type="SAM" id="Phobius"/>
    </source>
</evidence>
<keyword evidence="7" id="KW-1185">Reference proteome</keyword>
<keyword evidence="3 5" id="KW-1133">Transmembrane helix</keyword>
<evidence type="ECO:0000313" key="7">
    <source>
        <dbReference type="Proteomes" id="UP000186819"/>
    </source>
</evidence>
<evidence type="ECO:0000256" key="1">
    <source>
        <dbReference type="ARBA" id="ARBA00004141"/>
    </source>
</evidence>
<feature type="transmembrane region" description="Helical" evidence="5">
    <location>
        <begin position="6"/>
        <end position="27"/>
    </location>
</feature>
<dbReference type="AlphaFoldDB" id="A0A1N6QAK2"/>
<dbReference type="STRING" id="34027.SAMN05421829_102413"/>
<dbReference type="NCBIfam" id="NF037968">
    <property type="entry name" value="SemiSWEET_2"/>
    <property type="match status" value="1"/>
</dbReference>
<sequence length="92" mass="10379">MNPTDAIGYLAAILTTASFVPQALHIWRTRDARAISLGMYSVFSTGVALWLAYGVLVGSWPVTLANVVTLFFALSILCMKIRYDRERRERRK</sequence>
<dbReference type="InterPro" id="IPR006603">
    <property type="entry name" value="PQ-loop_rpt"/>
</dbReference>
<organism evidence="6 7">
    <name type="scientific">Aromatoleum tolulyticum</name>
    <dbReference type="NCBI Taxonomy" id="34027"/>
    <lineage>
        <taxon>Bacteria</taxon>
        <taxon>Pseudomonadati</taxon>
        <taxon>Pseudomonadota</taxon>
        <taxon>Betaproteobacteria</taxon>
        <taxon>Rhodocyclales</taxon>
        <taxon>Rhodocyclaceae</taxon>
        <taxon>Aromatoleum</taxon>
    </lineage>
</organism>
<dbReference type="GO" id="GO:0051119">
    <property type="term" value="F:sugar transmembrane transporter activity"/>
    <property type="evidence" value="ECO:0007669"/>
    <property type="project" value="InterPro"/>
</dbReference>
<evidence type="ECO:0000256" key="2">
    <source>
        <dbReference type="ARBA" id="ARBA00022692"/>
    </source>
</evidence>
<proteinExistence type="predicted"/>
<reference evidence="7" key="1">
    <citation type="submission" date="2017-01" db="EMBL/GenBank/DDBJ databases">
        <authorList>
            <person name="Varghese N."/>
            <person name="Submissions S."/>
        </authorList>
    </citation>
    <scope>NUCLEOTIDE SEQUENCE [LARGE SCALE GENOMIC DNA]</scope>
    <source>
        <strain evidence="7">ATCC 51758</strain>
    </source>
</reference>
<protein>
    <submittedName>
        <fullName evidence="6">MtN3 and saliva related transmembrane protein</fullName>
    </submittedName>
</protein>